<proteinExistence type="predicted"/>
<gene>
    <name evidence="3" type="ORF">ONB1V03_LOCUS4442</name>
</gene>
<evidence type="ECO:0000313" key="3">
    <source>
        <dbReference type="EMBL" id="CAD7644022.1"/>
    </source>
</evidence>
<keyword evidence="4" id="KW-1185">Reference proteome</keyword>
<reference evidence="3" key="1">
    <citation type="submission" date="2020-11" db="EMBL/GenBank/DDBJ databases">
        <authorList>
            <person name="Tran Van P."/>
        </authorList>
    </citation>
    <scope>NUCLEOTIDE SEQUENCE</scope>
</reference>
<organism evidence="3">
    <name type="scientific">Oppiella nova</name>
    <dbReference type="NCBI Taxonomy" id="334625"/>
    <lineage>
        <taxon>Eukaryota</taxon>
        <taxon>Metazoa</taxon>
        <taxon>Ecdysozoa</taxon>
        <taxon>Arthropoda</taxon>
        <taxon>Chelicerata</taxon>
        <taxon>Arachnida</taxon>
        <taxon>Acari</taxon>
        <taxon>Acariformes</taxon>
        <taxon>Sarcoptiformes</taxon>
        <taxon>Oribatida</taxon>
        <taxon>Brachypylina</taxon>
        <taxon>Oppioidea</taxon>
        <taxon>Oppiidae</taxon>
        <taxon>Oppiella</taxon>
    </lineage>
</organism>
<evidence type="ECO:0000256" key="1">
    <source>
        <dbReference type="SAM" id="MobiDB-lite"/>
    </source>
</evidence>
<keyword evidence="2" id="KW-0732">Signal</keyword>
<dbReference type="EMBL" id="OC916360">
    <property type="protein sequence ID" value="CAD7644022.1"/>
    <property type="molecule type" value="Genomic_DNA"/>
</dbReference>
<dbReference type="Pfam" id="PF11901">
    <property type="entry name" value="DM9"/>
    <property type="match status" value="1"/>
</dbReference>
<feature type="signal peptide" evidence="2">
    <location>
        <begin position="1"/>
        <end position="15"/>
    </location>
</feature>
<evidence type="ECO:0000313" key="4">
    <source>
        <dbReference type="Proteomes" id="UP000728032"/>
    </source>
</evidence>
<dbReference type="OrthoDB" id="1925699at2759"/>
<protein>
    <submittedName>
        <fullName evidence="3">Uncharacterized protein</fullName>
    </submittedName>
</protein>
<evidence type="ECO:0000256" key="2">
    <source>
        <dbReference type="SAM" id="SignalP"/>
    </source>
</evidence>
<dbReference type="AlphaFoldDB" id="A0A7R9QFN6"/>
<dbReference type="EMBL" id="CAJPVJ010001535">
    <property type="protein sequence ID" value="CAG2164895.1"/>
    <property type="molecule type" value="Genomic_DNA"/>
</dbReference>
<dbReference type="InterPro" id="IPR006616">
    <property type="entry name" value="DM9_repeat"/>
</dbReference>
<sequence>MKLLIIVFTFAVCYGKHTDNSNVYINDQPNKQEITTAKPDTTTSPIEQPARNTDLDSVKPKQNITDEQMAMMDMITPLPKPHTTTPCTNITVTLNLVSSNHYRHGKNDLSHKYLLNSAYRMAIRLTIDPAENICHGSVGGIEFKNSVYEVLTSSCPENLSWSKYTSSGVPNGAIYGGQEHPGDESYPGGLEGETYITRANVGGKWVAAPNPVNPSMFCSSYQKNQTVAFDLSINFRNVEPPPGYHLPQLNPGYVYEMLGPLSTTGFPAAISSGSLLRSPKKFYEIK</sequence>
<feature type="non-terminal residue" evidence="3">
    <location>
        <position position="286"/>
    </location>
</feature>
<dbReference type="Proteomes" id="UP000728032">
    <property type="component" value="Unassembled WGS sequence"/>
</dbReference>
<feature type="region of interest" description="Disordered" evidence="1">
    <location>
        <begin position="34"/>
        <end position="58"/>
    </location>
</feature>
<name>A0A7R9QFN6_9ACAR</name>
<feature type="chain" id="PRO_5036403784" evidence="2">
    <location>
        <begin position="16"/>
        <end position="286"/>
    </location>
</feature>
<feature type="compositionally biased region" description="Polar residues" evidence="1">
    <location>
        <begin position="34"/>
        <end position="46"/>
    </location>
</feature>
<accession>A0A7R9QFN6</accession>